<name>A0A3D3R7U9_9PLAN</name>
<evidence type="ECO:0000313" key="8">
    <source>
        <dbReference type="Proteomes" id="UP000322887"/>
    </source>
</evidence>
<dbReference type="EMBL" id="DQAY01000112">
    <property type="protein sequence ID" value="HCO24923.1"/>
    <property type="molecule type" value="Genomic_DNA"/>
</dbReference>
<gene>
    <name evidence="5" type="primary">lptB</name>
    <name evidence="5" type="ORF">DIT97_18545</name>
    <name evidence="6" type="ORF">GmarT_56470</name>
</gene>
<feature type="domain" description="ABC transporter" evidence="4">
    <location>
        <begin position="4"/>
        <end position="236"/>
    </location>
</feature>
<dbReference type="SMART" id="SM00382">
    <property type="entry name" value="AAA"/>
    <property type="match status" value="1"/>
</dbReference>
<dbReference type="InterPro" id="IPR027417">
    <property type="entry name" value="P-loop_NTPase"/>
</dbReference>
<accession>A0A517XJM5</accession>
<dbReference type="SUPFAM" id="SSF52540">
    <property type="entry name" value="P-loop containing nucleoside triphosphate hydrolases"/>
    <property type="match status" value="1"/>
</dbReference>
<dbReference type="InterPro" id="IPR003439">
    <property type="entry name" value="ABC_transporter-like_ATP-bd"/>
</dbReference>
<keyword evidence="2" id="KW-0547">Nucleotide-binding</keyword>
<dbReference type="GO" id="GO:0005524">
    <property type="term" value="F:ATP binding"/>
    <property type="evidence" value="ECO:0007669"/>
    <property type="project" value="UniProtKB-KW"/>
</dbReference>
<dbReference type="PROSITE" id="PS50893">
    <property type="entry name" value="ABC_TRANSPORTER_2"/>
    <property type="match status" value="1"/>
</dbReference>
<keyword evidence="6" id="KW-0378">Hydrolase</keyword>
<reference evidence="5 7" key="1">
    <citation type="journal article" date="2018" name="Nat. Biotechnol.">
        <title>A standardized bacterial taxonomy based on genome phylogeny substantially revises the tree of life.</title>
        <authorList>
            <person name="Parks D.H."/>
            <person name="Chuvochina M."/>
            <person name="Waite D.W."/>
            <person name="Rinke C."/>
            <person name="Skarshewski A."/>
            <person name="Chaumeil P.A."/>
            <person name="Hugenholtz P."/>
        </authorList>
    </citation>
    <scope>NUCLEOTIDE SEQUENCE [LARGE SCALE GENOMIC DNA]</scope>
    <source>
        <strain evidence="5">UBA9375</strain>
    </source>
</reference>
<dbReference type="GO" id="GO:0043190">
    <property type="term" value="C:ATP-binding cassette (ABC) transporter complex"/>
    <property type="evidence" value="ECO:0007669"/>
    <property type="project" value="InterPro"/>
</dbReference>
<dbReference type="Gene3D" id="3.40.50.300">
    <property type="entry name" value="P-loop containing nucleotide triphosphate hydrolases"/>
    <property type="match status" value="1"/>
</dbReference>
<evidence type="ECO:0000256" key="1">
    <source>
        <dbReference type="ARBA" id="ARBA00022448"/>
    </source>
</evidence>
<evidence type="ECO:0000256" key="3">
    <source>
        <dbReference type="ARBA" id="ARBA00022840"/>
    </source>
</evidence>
<evidence type="ECO:0000259" key="4">
    <source>
        <dbReference type="PROSITE" id="PS50893"/>
    </source>
</evidence>
<evidence type="ECO:0000313" key="7">
    <source>
        <dbReference type="Proteomes" id="UP000263642"/>
    </source>
</evidence>
<evidence type="ECO:0000313" key="6">
    <source>
        <dbReference type="EMBL" id="QEG19741.1"/>
    </source>
</evidence>
<accession>A0A3D3R7U9</accession>
<dbReference type="GO" id="GO:0016887">
    <property type="term" value="F:ATP hydrolysis activity"/>
    <property type="evidence" value="ECO:0007669"/>
    <property type="project" value="InterPro"/>
</dbReference>
<dbReference type="PANTHER" id="PTHR45772">
    <property type="entry name" value="CONSERVED COMPONENT OF ABC TRANSPORTER FOR NATURAL AMINO ACIDS-RELATED"/>
    <property type="match status" value="1"/>
</dbReference>
<keyword evidence="8" id="KW-1185">Reference proteome</keyword>
<dbReference type="PROSITE" id="PS00211">
    <property type="entry name" value="ABC_TRANSPORTER_1"/>
    <property type="match status" value="1"/>
</dbReference>
<dbReference type="GeneID" id="98650071"/>
<evidence type="ECO:0000313" key="5">
    <source>
        <dbReference type="EMBL" id="HCO24923.1"/>
    </source>
</evidence>
<dbReference type="InterPro" id="IPR051120">
    <property type="entry name" value="ABC_AA/LPS_Transport"/>
</dbReference>
<reference evidence="6 8" key="2">
    <citation type="submission" date="2019-08" db="EMBL/GenBank/DDBJ databases">
        <title>Deep-cultivation of Planctomycetes and their phenomic and genomic characterization uncovers novel biology.</title>
        <authorList>
            <person name="Wiegand S."/>
            <person name="Jogler M."/>
            <person name="Boedeker C."/>
            <person name="Pinto D."/>
            <person name="Vollmers J."/>
            <person name="Rivas-Marin E."/>
            <person name="Kohn T."/>
            <person name="Peeters S.H."/>
            <person name="Heuer A."/>
            <person name="Rast P."/>
            <person name="Oberbeckmann S."/>
            <person name="Bunk B."/>
            <person name="Jeske O."/>
            <person name="Meyerdierks A."/>
            <person name="Storesund J.E."/>
            <person name="Kallscheuer N."/>
            <person name="Luecker S."/>
            <person name="Lage O.M."/>
            <person name="Pohl T."/>
            <person name="Merkel B.J."/>
            <person name="Hornburger P."/>
            <person name="Mueller R.-W."/>
            <person name="Bruemmer F."/>
            <person name="Labrenz M."/>
            <person name="Spormann A.M."/>
            <person name="Op den Camp H."/>
            <person name="Overmann J."/>
            <person name="Amann R."/>
            <person name="Jetten M.S.M."/>
            <person name="Mascher T."/>
            <person name="Medema M.H."/>
            <person name="Devos D.P."/>
            <person name="Kaster A.-K."/>
            <person name="Ovreas L."/>
            <person name="Rohde M."/>
            <person name="Galperin M.Y."/>
            <person name="Jogler C."/>
        </authorList>
    </citation>
    <scope>NUCLEOTIDE SEQUENCE [LARGE SCALE GENOMIC DNA]</scope>
    <source>
        <strain evidence="6 8">DSM 8797</strain>
    </source>
</reference>
<dbReference type="Proteomes" id="UP000322887">
    <property type="component" value="Chromosome"/>
</dbReference>
<keyword evidence="1" id="KW-0813">Transport</keyword>
<dbReference type="PANTHER" id="PTHR45772:SF10">
    <property type="entry name" value="LIPOPOLYSACCHARIDE EXPORT SYSTEM ATP-BINDING PROTEIN LPTB"/>
    <property type="match status" value="1"/>
</dbReference>
<dbReference type="InterPro" id="IPR003593">
    <property type="entry name" value="AAA+_ATPase"/>
</dbReference>
<protein>
    <submittedName>
        <fullName evidence="5">LPS export ABC transporter ATP-binding protein</fullName>
    </submittedName>
    <submittedName>
        <fullName evidence="6">Lipopolysaccharide export system ATP-binding protein LptB</fullName>
        <ecNumber evidence="6">3.6.3.-</ecNumber>
    </submittedName>
</protein>
<dbReference type="EC" id="3.6.3.-" evidence="6"/>
<dbReference type="Pfam" id="PF00005">
    <property type="entry name" value="ABC_tran"/>
    <property type="match status" value="1"/>
</dbReference>
<dbReference type="AlphaFoldDB" id="A0A3D3R7U9"/>
<dbReference type="GO" id="GO:0055085">
    <property type="term" value="P:transmembrane transport"/>
    <property type="evidence" value="ECO:0007669"/>
    <property type="project" value="InterPro"/>
</dbReference>
<keyword evidence="3 5" id="KW-0067">ATP-binding</keyword>
<dbReference type="RefSeq" id="WP_002647389.1">
    <property type="nucleotide sequence ID" value="NZ_CAXAST010000005.1"/>
</dbReference>
<dbReference type="InterPro" id="IPR017871">
    <property type="entry name" value="ABC_transporter-like_CS"/>
</dbReference>
<sequence length="260" mass="28750">MALLECVGLVKDYPGKRAVDGVDFYVERGEIVGLLGPNGAGKTTTFRMACGMVAPTKGRVFLEDTDVTSWPMYKRARQGMGYLPQDESVFVKLSIEQNIYAILEFLDVTRKQRHETVDRLLDQFGLTAKRKQIASTLSGGERRRLEIARCLASSPELILLDEPFTGIDPVTIHDIQDIIADLRDDGISILLTDHRERETLTITDRSYIISAGQVLVSGDAETVLSDASAQALYFGKRFDKGSIIEGREAFGTRGSDREAA</sequence>
<organism evidence="5 7">
    <name type="scientific">Gimesia maris</name>
    <dbReference type="NCBI Taxonomy" id="122"/>
    <lineage>
        <taxon>Bacteria</taxon>
        <taxon>Pseudomonadati</taxon>
        <taxon>Planctomycetota</taxon>
        <taxon>Planctomycetia</taxon>
        <taxon>Planctomycetales</taxon>
        <taxon>Planctomycetaceae</taxon>
        <taxon>Gimesia</taxon>
    </lineage>
</organism>
<dbReference type="Proteomes" id="UP000263642">
    <property type="component" value="Unassembled WGS sequence"/>
</dbReference>
<dbReference type="InterPro" id="IPR030921">
    <property type="entry name" value="LPS_export_LptB"/>
</dbReference>
<dbReference type="EMBL" id="CP042910">
    <property type="protein sequence ID" value="QEG19741.1"/>
    <property type="molecule type" value="Genomic_DNA"/>
</dbReference>
<proteinExistence type="predicted"/>
<dbReference type="NCBIfam" id="TIGR04406">
    <property type="entry name" value="LPS_export_lptB"/>
    <property type="match status" value="1"/>
</dbReference>
<evidence type="ECO:0000256" key="2">
    <source>
        <dbReference type="ARBA" id="ARBA00022741"/>
    </source>
</evidence>